<dbReference type="STRING" id="366584.SAMN05216377_114162"/>
<evidence type="ECO:0000313" key="2">
    <source>
        <dbReference type="EMBL" id="SDG72541.1"/>
    </source>
</evidence>
<evidence type="ECO:0000313" key="3">
    <source>
        <dbReference type="Proteomes" id="UP000198967"/>
    </source>
</evidence>
<feature type="region of interest" description="Disordered" evidence="1">
    <location>
        <begin position="1"/>
        <end position="59"/>
    </location>
</feature>
<dbReference type="RefSeq" id="WP_093087805.1">
    <property type="nucleotide sequence ID" value="NZ_FNBE01000014.1"/>
</dbReference>
<dbReference type="Proteomes" id="UP000198967">
    <property type="component" value="Unassembled WGS sequence"/>
</dbReference>
<protein>
    <submittedName>
        <fullName evidence="2">Uncharacterized protein</fullName>
    </submittedName>
</protein>
<dbReference type="EMBL" id="FNBE01000014">
    <property type="protein sequence ID" value="SDG72541.1"/>
    <property type="molecule type" value="Genomic_DNA"/>
</dbReference>
<dbReference type="AlphaFoldDB" id="A0A1G7WKL1"/>
<evidence type="ECO:0000256" key="1">
    <source>
        <dbReference type="SAM" id="MobiDB-lite"/>
    </source>
</evidence>
<accession>A0A1G7WKL1</accession>
<name>A0A1G7WKL1_PSEOR</name>
<gene>
    <name evidence="2" type="ORF">SAMN05216377_114162</name>
</gene>
<proteinExistence type="predicted"/>
<sequence length="59" mass="6805">MTEPNRDPNLDDVLDPAEQAHPDHREHAKTPHPVDDEELERRAEHERAALHADGPVRDR</sequence>
<dbReference type="OrthoDB" id="4480068at2"/>
<organism evidence="2 3">
    <name type="scientific">Pseudonocardia oroxyli</name>
    <dbReference type="NCBI Taxonomy" id="366584"/>
    <lineage>
        <taxon>Bacteria</taxon>
        <taxon>Bacillati</taxon>
        <taxon>Actinomycetota</taxon>
        <taxon>Actinomycetes</taxon>
        <taxon>Pseudonocardiales</taxon>
        <taxon>Pseudonocardiaceae</taxon>
        <taxon>Pseudonocardia</taxon>
    </lineage>
</organism>
<feature type="compositionally biased region" description="Basic and acidic residues" evidence="1">
    <location>
        <begin position="18"/>
        <end position="59"/>
    </location>
</feature>
<keyword evidence="3" id="KW-1185">Reference proteome</keyword>
<reference evidence="2 3" key="1">
    <citation type="submission" date="2016-10" db="EMBL/GenBank/DDBJ databases">
        <authorList>
            <person name="de Groot N.N."/>
        </authorList>
    </citation>
    <scope>NUCLEOTIDE SEQUENCE [LARGE SCALE GENOMIC DNA]</scope>
    <source>
        <strain evidence="2 3">CGMCC 4.3143</strain>
    </source>
</reference>